<dbReference type="Proteomes" id="UP001298753">
    <property type="component" value="Unassembled WGS sequence"/>
</dbReference>
<accession>A0AAW4W0D9</accession>
<name>A0AAW4W0D9_9FIRM</name>
<dbReference type="EMBL" id="JAJEPX010000008">
    <property type="protein sequence ID" value="MCC2176369.1"/>
    <property type="molecule type" value="Genomic_DNA"/>
</dbReference>
<reference evidence="1 2" key="1">
    <citation type="submission" date="2021-10" db="EMBL/GenBank/DDBJ databases">
        <title>Anaerobic single-cell dispensing facilitates the cultivation of human gut bacteria.</title>
        <authorList>
            <person name="Afrizal A."/>
        </authorList>
    </citation>
    <scope>NUCLEOTIDE SEQUENCE [LARGE SCALE GENOMIC DNA]</scope>
    <source>
        <strain evidence="1 2">CLA-AA-H270</strain>
    </source>
</reference>
<organism evidence="1 2">
    <name type="scientific">Agathobaculum butyriciproducens</name>
    <dbReference type="NCBI Taxonomy" id="1628085"/>
    <lineage>
        <taxon>Bacteria</taxon>
        <taxon>Bacillati</taxon>
        <taxon>Bacillota</taxon>
        <taxon>Clostridia</taxon>
        <taxon>Eubacteriales</taxon>
        <taxon>Butyricicoccaceae</taxon>
        <taxon>Agathobaculum</taxon>
    </lineage>
</organism>
<dbReference type="Pfam" id="PF16160">
    <property type="entry name" value="DUF4866"/>
    <property type="match status" value="1"/>
</dbReference>
<gene>
    <name evidence="1" type="ORF">LKD22_04370</name>
</gene>
<evidence type="ECO:0000313" key="2">
    <source>
        <dbReference type="Proteomes" id="UP001298753"/>
    </source>
</evidence>
<sequence length="82" mass="9445">MPVTLRSVQIKNEIQQRCPIAMVFYGQDTGCKLQENHDELGVLLPLKEFEHNILHHLEQVDGIVLRCREEMIHQAGKDSLPL</sequence>
<protein>
    <submittedName>
        <fullName evidence="1">DUF4866 domain-containing protein</fullName>
    </submittedName>
</protein>
<evidence type="ECO:0000313" key="1">
    <source>
        <dbReference type="EMBL" id="MCC2176369.1"/>
    </source>
</evidence>
<dbReference type="InterPro" id="IPR032357">
    <property type="entry name" value="DUF4866"/>
</dbReference>
<comment type="caution">
    <text evidence="1">The sequence shown here is derived from an EMBL/GenBank/DDBJ whole genome shotgun (WGS) entry which is preliminary data.</text>
</comment>
<proteinExistence type="predicted"/>
<dbReference type="AlphaFoldDB" id="A0AAW4W0D9"/>
<keyword evidence="2" id="KW-1185">Reference proteome</keyword>